<reference evidence="3" key="4">
    <citation type="submission" date="2025-09" db="UniProtKB">
        <authorList>
            <consortium name="Ensembl"/>
        </authorList>
    </citation>
    <scope>IDENTIFICATION</scope>
</reference>
<dbReference type="HOGENOM" id="CLU_001570_5_6_1"/>
<dbReference type="PANTHER" id="PTHR24291">
    <property type="entry name" value="CYTOCHROME P450 FAMILY 4"/>
    <property type="match status" value="1"/>
</dbReference>
<dbReference type="GO" id="GO:0020037">
    <property type="term" value="F:heme binding"/>
    <property type="evidence" value="ECO:0007669"/>
    <property type="project" value="InterPro"/>
</dbReference>
<evidence type="ECO:0000256" key="1">
    <source>
        <dbReference type="ARBA" id="ARBA00010617"/>
    </source>
</evidence>
<dbReference type="Proteomes" id="UP000008144">
    <property type="component" value="Chromosome 6"/>
</dbReference>
<dbReference type="GO" id="GO:0016705">
    <property type="term" value="F:oxidoreductase activity, acting on paired donors, with incorporation or reduction of molecular oxygen"/>
    <property type="evidence" value="ECO:0007669"/>
    <property type="project" value="InterPro"/>
</dbReference>
<dbReference type="OMA" id="GKRCEEF"/>
<evidence type="ECO:0000313" key="4">
    <source>
        <dbReference type="Proteomes" id="UP000008144"/>
    </source>
</evidence>
<dbReference type="STRING" id="7719.ENSCINP00000035054"/>
<comment type="similarity">
    <text evidence="1">Belongs to the cytochrome P450 family.</text>
</comment>
<name>H2XZH0_CIOIN</name>
<dbReference type="Pfam" id="PF00067">
    <property type="entry name" value="p450"/>
    <property type="match status" value="1"/>
</dbReference>
<dbReference type="SUPFAM" id="SSF48264">
    <property type="entry name" value="Cytochrome P450"/>
    <property type="match status" value="1"/>
</dbReference>
<dbReference type="GO" id="GO:0004497">
    <property type="term" value="F:monooxygenase activity"/>
    <property type="evidence" value="ECO:0007669"/>
    <property type="project" value="InterPro"/>
</dbReference>
<evidence type="ECO:0008006" key="5">
    <source>
        <dbReference type="Google" id="ProtNLM"/>
    </source>
</evidence>
<reference evidence="3" key="2">
    <citation type="journal article" date="2008" name="Genome Biol.">
        <title>Improved genome assembly and evidence-based global gene model set for the chordate Ciona intestinalis: new insight into intron and operon populations.</title>
        <authorList>
            <person name="Satou Y."/>
            <person name="Mineta K."/>
            <person name="Ogasawara M."/>
            <person name="Sasakura Y."/>
            <person name="Shoguchi E."/>
            <person name="Ueno K."/>
            <person name="Yamada L."/>
            <person name="Matsumoto J."/>
            <person name="Wasserscheid J."/>
            <person name="Dewar K."/>
            <person name="Wiley G.B."/>
            <person name="Macmil S.L."/>
            <person name="Roe B.A."/>
            <person name="Zeller R.W."/>
            <person name="Hastings K.E."/>
            <person name="Lemaire P."/>
            <person name="Lindquist E."/>
            <person name="Endo T."/>
            <person name="Hotta K."/>
            <person name="Inaba K."/>
        </authorList>
    </citation>
    <scope>NUCLEOTIDE SEQUENCE [LARGE SCALE GENOMIC DNA]</scope>
    <source>
        <strain evidence="3">wild type</strain>
    </source>
</reference>
<dbReference type="InterPro" id="IPR001128">
    <property type="entry name" value="Cyt_P450"/>
</dbReference>
<reference evidence="3" key="3">
    <citation type="submission" date="2025-08" db="UniProtKB">
        <authorList>
            <consortium name="Ensembl"/>
        </authorList>
    </citation>
    <scope>IDENTIFICATION</scope>
</reference>
<dbReference type="PANTHER" id="PTHR24291:SF201">
    <property type="entry name" value="CYTOCHROME P450, FAMILY 4, SUBFAMILY B, POLYPEPTIDE 7"/>
    <property type="match status" value="1"/>
</dbReference>
<dbReference type="GO" id="GO:0005506">
    <property type="term" value="F:iron ion binding"/>
    <property type="evidence" value="ECO:0007669"/>
    <property type="project" value="InterPro"/>
</dbReference>
<keyword evidence="2" id="KW-0472">Membrane</keyword>
<dbReference type="Gene3D" id="1.10.630.10">
    <property type="entry name" value="Cytochrome P450"/>
    <property type="match status" value="1"/>
</dbReference>
<keyword evidence="2" id="KW-0812">Transmembrane</keyword>
<evidence type="ECO:0000256" key="2">
    <source>
        <dbReference type="SAM" id="Phobius"/>
    </source>
</evidence>
<protein>
    <recommendedName>
        <fullName evidence="5">Cytochrome P450</fullName>
    </recommendedName>
</protein>
<organism evidence="3 4">
    <name type="scientific">Ciona intestinalis</name>
    <name type="common">Transparent sea squirt</name>
    <name type="synonym">Ascidia intestinalis</name>
    <dbReference type="NCBI Taxonomy" id="7719"/>
    <lineage>
        <taxon>Eukaryota</taxon>
        <taxon>Metazoa</taxon>
        <taxon>Chordata</taxon>
        <taxon>Tunicata</taxon>
        <taxon>Ascidiacea</taxon>
        <taxon>Phlebobranchia</taxon>
        <taxon>Cionidae</taxon>
        <taxon>Ciona</taxon>
    </lineage>
</organism>
<keyword evidence="4" id="KW-1185">Reference proteome</keyword>
<dbReference type="AlphaFoldDB" id="H2XZH0"/>
<feature type="transmembrane region" description="Helical" evidence="2">
    <location>
        <begin position="18"/>
        <end position="41"/>
    </location>
</feature>
<accession>H2XZH0</accession>
<dbReference type="GeneTree" id="ENSGT00940000161527"/>
<reference evidence="4" key="1">
    <citation type="journal article" date="2002" name="Science">
        <title>The draft genome of Ciona intestinalis: insights into chordate and vertebrate origins.</title>
        <authorList>
            <person name="Dehal P."/>
            <person name="Satou Y."/>
            <person name="Campbell R.K."/>
            <person name="Chapman J."/>
            <person name="Degnan B."/>
            <person name="De Tomaso A."/>
            <person name="Davidson B."/>
            <person name="Di Gregorio A."/>
            <person name="Gelpke M."/>
            <person name="Goodstein D.M."/>
            <person name="Harafuji N."/>
            <person name="Hastings K.E."/>
            <person name="Ho I."/>
            <person name="Hotta K."/>
            <person name="Huang W."/>
            <person name="Kawashima T."/>
            <person name="Lemaire P."/>
            <person name="Martinez D."/>
            <person name="Meinertzhagen I.A."/>
            <person name="Necula S."/>
            <person name="Nonaka M."/>
            <person name="Putnam N."/>
            <person name="Rash S."/>
            <person name="Saiga H."/>
            <person name="Satake M."/>
            <person name="Terry A."/>
            <person name="Yamada L."/>
            <person name="Wang H.G."/>
            <person name="Awazu S."/>
            <person name="Azumi K."/>
            <person name="Boore J."/>
            <person name="Branno M."/>
            <person name="Chin-Bow S."/>
            <person name="DeSantis R."/>
            <person name="Doyle S."/>
            <person name="Francino P."/>
            <person name="Keys D.N."/>
            <person name="Haga S."/>
            <person name="Hayashi H."/>
            <person name="Hino K."/>
            <person name="Imai K.S."/>
            <person name="Inaba K."/>
            <person name="Kano S."/>
            <person name="Kobayashi K."/>
            <person name="Kobayashi M."/>
            <person name="Lee B.I."/>
            <person name="Makabe K.W."/>
            <person name="Manohar C."/>
            <person name="Matassi G."/>
            <person name="Medina M."/>
            <person name="Mochizuki Y."/>
            <person name="Mount S."/>
            <person name="Morishita T."/>
            <person name="Miura S."/>
            <person name="Nakayama A."/>
            <person name="Nishizaka S."/>
            <person name="Nomoto H."/>
            <person name="Ohta F."/>
            <person name="Oishi K."/>
            <person name="Rigoutsos I."/>
            <person name="Sano M."/>
            <person name="Sasaki A."/>
            <person name="Sasakura Y."/>
            <person name="Shoguchi E."/>
            <person name="Shin-i T."/>
            <person name="Spagnuolo A."/>
            <person name="Stainier D."/>
            <person name="Suzuki M.M."/>
            <person name="Tassy O."/>
            <person name="Takatori N."/>
            <person name="Tokuoka M."/>
            <person name="Yagi K."/>
            <person name="Yoshizaki F."/>
            <person name="Wada S."/>
            <person name="Zhang C."/>
            <person name="Hyatt P.D."/>
            <person name="Larimer F."/>
            <person name="Detter C."/>
            <person name="Doggett N."/>
            <person name="Glavina T."/>
            <person name="Hawkins T."/>
            <person name="Richardson P."/>
            <person name="Lucas S."/>
            <person name="Kohara Y."/>
            <person name="Levine M."/>
            <person name="Satoh N."/>
            <person name="Rokhsar D.S."/>
        </authorList>
    </citation>
    <scope>NUCLEOTIDE SEQUENCE [LARGE SCALE GENOMIC DNA]</scope>
</reference>
<dbReference type="Ensembl" id="ENSCINT00000034145.1">
    <property type="protein sequence ID" value="ENSCINP00000035054.1"/>
    <property type="gene ID" value="ENSCING00000021585.1"/>
</dbReference>
<sequence>MVAQSQLESILLQNGGGFIFQTLLADVLLFAALVFVTAKYVSPAVKHQFKLKKCGKEVGGPKGHWFYGDLLENGYDKTGLLNSGKRCEEFPAMCTQWLGPVQMNVQLHHPDVTKTVLSKSHPKGYAYDKFLKPLLQDGLVTSKGDLWKRHRRLLTPIFHFDILKSHVQIFNQNTTELLDWMEEASKSDVGGNLMIPCSNMAFNNVMECVMSQKCSAKE</sequence>
<dbReference type="EMBL" id="EAAA01002287">
    <property type="status" value="NOT_ANNOTATED_CDS"/>
    <property type="molecule type" value="Genomic_DNA"/>
</dbReference>
<dbReference type="InParanoid" id="H2XZH0"/>
<keyword evidence="2" id="KW-1133">Transmembrane helix</keyword>
<dbReference type="InterPro" id="IPR050196">
    <property type="entry name" value="Cytochrome_P450_Monoox"/>
</dbReference>
<proteinExistence type="inferred from homology"/>
<evidence type="ECO:0000313" key="3">
    <source>
        <dbReference type="Ensembl" id="ENSCINP00000035054.1"/>
    </source>
</evidence>
<dbReference type="InterPro" id="IPR036396">
    <property type="entry name" value="Cyt_P450_sf"/>
</dbReference>